<proteinExistence type="predicted"/>
<organism evidence="2 3">
    <name type="scientific">Streptomyces glycanivorans</name>
    <dbReference type="NCBI Taxonomy" id="3033808"/>
    <lineage>
        <taxon>Bacteria</taxon>
        <taxon>Bacillati</taxon>
        <taxon>Actinomycetota</taxon>
        <taxon>Actinomycetes</taxon>
        <taxon>Kitasatosporales</taxon>
        <taxon>Streptomycetaceae</taxon>
        <taxon>Streptomyces</taxon>
    </lineage>
</organism>
<feature type="region of interest" description="Disordered" evidence="1">
    <location>
        <begin position="1"/>
        <end position="95"/>
    </location>
</feature>
<keyword evidence="3" id="KW-1185">Reference proteome</keyword>
<dbReference type="EMBL" id="CP120983">
    <property type="protein sequence ID" value="WLQ63026.1"/>
    <property type="molecule type" value="Genomic_DNA"/>
</dbReference>
<reference evidence="2 3" key="1">
    <citation type="submission" date="2023-03" db="EMBL/GenBank/DDBJ databases">
        <title>Isolation and description of six Streptomyces strains from soil environments, able to metabolize different microbial glucans.</title>
        <authorList>
            <person name="Widen T."/>
            <person name="Larsbrink J."/>
        </authorList>
    </citation>
    <scope>NUCLEOTIDE SEQUENCE [LARGE SCALE GENOMIC DNA]</scope>
    <source>
        <strain evidence="2 3">Alt3</strain>
    </source>
</reference>
<sequence>MTSRTQHEPPGSTRRCGSTSTAAQKLSSPRAGAKSTVVVPPEARGHRTAAAPASARRRDTQPEIDPLPELSQDDRPPADRIHGVEQDIRDDRGSTGARAFILRGRPAAIDPQKEMVAHRHQEQAHRAQRRDPRARRARCGLILGQSGNDSEMLERTA</sequence>
<accession>A0ABY9J8N6</accession>
<feature type="compositionally biased region" description="Basic and acidic residues" evidence="1">
    <location>
        <begin position="72"/>
        <end position="93"/>
    </location>
</feature>
<evidence type="ECO:0000256" key="1">
    <source>
        <dbReference type="SAM" id="MobiDB-lite"/>
    </source>
</evidence>
<evidence type="ECO:0000313" key="2">
    <source>
        <dbReference type="EMBL" id="WLQ63026.1"/>
    </source>
</evidence>
<protein>
    <submittedName>
        <fullName evidence="2">Uncharacterized protein</fullName>
    </submittedName>
</protein>
<dbReference type="RefSeq" id="WP_306102967.1">
    <property type="nucleotide sequence ID" value="NZ_CP120983.1"/>
</dbReference>
<feature type="region of interest" description="Disordered" evidence="1">
    <location>
        <begin position="113"/>
        <end position="135"/>
    </location>
</feature>
<feature type="compositionally biased region" description="Polar residues" evidence="1">
    <location>
        <begin position="15"/>
        <end position="27"/>
    </location>
</feature>
<dbReference type="Proteomes" id="UP001224433">
    <property type="component" value="Chromosome"/>
</dbReference>
<gene>
    <name evidence="2" type="ORF">P8A20_05180</name>
</gene>
<feature type="compositionally biased region" description="Basic and acidic residues" evidence="1">
    <location>
        <begin position="113"/>
        <end position="131"/>
    </location>
</feature>
<evidence type="ECO:0000313" key="3">
    <source>
        <dbReference type="Proteomes" id="UP001224433"/>
    </source>
</evidence>
<name>A0ABY9J8N6_9ACTN</name>